<feature type="compositionally biased region" description="Pro residues" evidence="1">
    <location>
        <begin position="7"/>
        <end position="41"/>
    </location>
</feature>
<evidence type="ECO:0000313" key="3">
    <source>
        <dbReference type="EMBL" id="NHN54173.1"/>
    </source>
</evidence>
<accession>A0A967AWU7</accession>
<evidence type="ECO:0000256" key="2">
    <source>
        <dbReference type="SAM" id="Phobius"/>
    </source>
</evidence>
<keyword evidence="4" id="KW-1185">Reference proteome</keyword>
<proteinExistence type="predicted"/>
<sequence>MTDQPRQGPPMPGPYGGPPAPGQPGPYGAPPAPGQPGPYGAPPAGWQGGGAGQGFVQVTLQGNAFTSGIITPSVRLDGRHVPARYGENTYPVPAGRHQVDVDMQWMRTYGQAQQVIDVAPGQTVPVFYRGPLTQFSKGNIGFEKQPVPGKGCVWALLAVVAVLFVLIIIGSVASN</sequence>
<feature type="region of interest" description="Disordered" evidence="1">
    <location>
        <begin position="1"/>
        <end position="52"/>
    </location>
</feature>
<name>A0A967AWU7_9MICO</name>
<organism evidence="3 4">
    <name type="scientific">Metallococcus carri</name>
    <dbReference type="NCBI Taxonomy" id="1656884"/>
    <lineage>
        <taxon>Bacteria</taxon>
        <taxon>Bacillati</taxon>
        <taxon>Actinomycetota</taxon>
        <taxon>Actinomycetes</taxon>
        <taxon>Micrococcales</taxon>
        <taxon>Dermacoccaceae</taxon>
        <taxon>Metallococcus</taxon>
    </lineage>
</organism>
<keyword evidence="2" id="KW-0812">Transmembrane</keyword>
<keyword evidence="2" id="KW-1133">Transmembrane helix</keyword>
<comment type="caution">
    <text evidence="3">The sequence shown here is derived from an EMBL/GenBank/DDBJ whole genome shotgun (WGS) entry which is preliminary data.</text>
</comment>
<dbReference type="Proteomes" id="UP000744769">
    <property type="component" value="Unassembled WGS sequence"/>
</dbReference>
<protein>
    <submittedName>
        <fullName evidence="3">Uncharacterized protein</fullName>
    </submittedName>
</protein>
<gene>
    <name evidence="3" type="ORF">G9U51_00045</name>
</gene>
<dbReference type="EMBL" id="JAAOIV010000001">
    <property type="protein sequence ID" value="NHN54173.1"/>
    <property type="molecule type" value="Genomic_DNA"/>
</dbReference>
<evidence type="ECO:0000256" key="1">
    <source>
        <dbReference type="SAM" id="MobiDB-lite"/>
    </source>
</evidence>
<dbReference type="AlphaFoldDB" id="A0A967AWU7"/>
<keyword evidence="2" id="KW-0472">Membrane</keyword>
<feature type="transmembrane region" description="Helical" evidence="2">
    <location>
        <begin position="152"/>
        <end position="173"/>
    </location>
</feature>
<dbReference type="RefSeq" id="WP_166191378.1">
    <property type="nucleotide sequence ID" value="NZ_JAAOIV010000001.1"/>
</dbReference>
<reference evidence="3" key="1">
    <citation type="submission" date="2020-03" db="EMBL/GenBank/DDBJ databases">
        <title>Draft sequencing of Calidifontibacter sp. DB0510.</title>
        <authorList>
            <person name="Kim D.-U."/>
        </authorList>
    </citation>
    <scope>NUCLEOTIDE SEQUENCE</scope>
    <source>
        <strain evidence="3">DB0510</strain>
    </source>
</reference>
<evidence type="ECO:0000313" key="4">
    <source>
        <dbReference type="Proteomes" id="UP000744769"/>
    </source>
</evidence>